<dbReference type="Gene3D" id="2.130.10.10">
    <property type="entry name" value="YVTN repeat-like/Quinoprotein amine dehydrogenase"/>
    <property type="match status" value="2"/>
</dbReference>
<dbReference type="SUPFAM" id="SSF101908">
    <property type="entry name" value="Putative isomerase YbhE"/>
    <property type="match status" value="1"/>
</dbReference>
<dbReference type="SMART" id="SM00320">
    <property type="entry name" value="WD40"/>
    <property type="match status" value="5"/>
</dbReference>
<dbReference type="SMART" id="SM00530">
    <property type="entry name" value="HTH_XRE"/>
    <property type="match status" value="1"/>
</dbReference>
<dbReference type="PROSITE" id="PS50294">
    <property type="entry name" value="WD_REPEATS_REGION"/>
    <property type="match status" value="2"/>
</dbReference>
<comment type="caution">
    <text evidence="5">The sequence shown here is derived from an EMBL/GenBank/DDBJ whole genome shotgun (WGS) entry which is preliminary data.</text>
</comment>
<dbReference type="CDD" id="cd00093">
    <property type="entry name" value="HTH_XRE"/>
    <property type="match status" value="1"/>
</dbReference>
<proteinExistence type="predicted"/>
<gene>
    <name evidence="5" type="ORF">C8E97_2597</name>
</gene>
<dbReference type="PANTHER" id="PTHR19879">
    <property type="entry name" value="TRANSCRIPTION INITIATION FACTOR TFIID"/>
    <property type="match status" value="1"/>
</dbReference>
<dbReference type="InterPro" id="IPR027417">
    <property type="entry name" value="P-loop_NTPase"/>
</dbReference>
<evidence type="ECO:0000256" key="1">
    <source>
        <dbReference type="ARBA" id="ARBA00022574"/>
    </source>
</evidence>
<dbReference type="Pfam" id="PF20703">
    <property type="entry name" value="nSTAND1"/>
    <property type="match status" value="2"/>
</dbReference>
<dbReference type="InterPro" id="IPR015943">
    <property type="entry name" value="WD40/YVTN_repeat-like_dom_sf"/>
</dbReference>
<dbReference type="InterPro" id="IPR001680">
    <property type="entry name" value="WD40_rpt"/>
</dbReference>
<dbReference type="RefSeq" id="WP_246018854.1">
    <property type="nucleotide sequence ID" value="NZ_RBXO01000001.1"/>
</dbReference>
<dbReference type="PROSITE" id="PS00678">
    <property type="entry name" value="WD_REPEATS_1"/>
    <property type="match status" value="1"/>
</dbReference>
<feature type="repeat" description="WD" evidence="3">
    <location>
        <begin position="785"/>
        <end position="826"/>
    </location>
</feature>
<keyword evidence="2" id="KW-0677">Repeat</keyword>
<sequence length="899" mass="97709">MDVGDSPLLKFAADLRSLRDKAGGHSYRQLGARAHYSATTLSDAAGGRKLPSLAVTLAYVRACEGDVAEWEDRWRRVAAEVLPTPPAAPGEAHPPYAGLAPYGTADAEWFFGRDRILEDLEARIASRRFVAVFGASGAGKSSLLRAGLVPRLPGPTVLTTPGEVDVRPDKLDLGQDLIVVDQFEEVFTLCPDAGQRAEFVDALLTAPCRVVLGVRADFYGHCAQYPELVEALADGQLLLGPMGPEELRQVIMQPAVKASCTVETALVSRLIADATGQAGVLPLMSHALLETWRRRRGTTLTVAGYEAAGGIHHAIAQTAERTFTSLEKHQRVLARQVFLRLTALGDGTEDTKRRLPRAELDADVDVDVVLDRLAHARLLTLDRDTVEIAHEALIRSWPRLRNWLATDRDGLRTLRQLTEAAATWDSLGRDPDALYRGSRLDTALEWAQRDGVRTSTRERDFLAESLAARDLERRQAHRHTRRLRQLVALLLVLLVLASGAVVLTFRAQHQAATERNISVARYVANEAQSLRDADQRGLANQMLIAAFHLSSTDDLRDRVLSAHAAGAPDLVSRSVPAPGPVLGPDGAQVPVARTTVIADDRVFQRLGGRLTPRDSVTSFVVTQARAYATTAESPDARIWDVTDAREPVPVHAFTGPVTRIAFAPTGGRLLVTVEGATEVKVWDASTPSEPALLSVLPNHPRFVNDFAFNADGSVLATVDNHNAVRLWSLADPRAPRQIGFLHDGEDVSTLALHPGGHTVALADANGRIRLVDLTNPWAPKRLATADGHADKVLALGFRSDGQALASAGKDDTVRLWDLSDRRRPVQRGRISGPTDGVYGAGFTEASDTVVTSNADGTTRLWAFDVDTAVKELCKTVEEPISEDEWRRYFGGLDYRPPCA</sequence>
<dbReference type="Gene3D" id="3.40.50.300">
    <property type="entry name" value="P-loop containing nucleotide triphosphate hydrolases"/>
    <property type="match status" value="1"/>
</dbReference>
<organism evidence="5 6">
    <name type="scientific">Saccharothrix australiensis</name>
    <dbReference type="NCBI Taxonomy" id="2072"/>
    <lineage>
        <taxon>Bacteria</taxon>
        <taxon>Bacillati</taxon>
        <taxon>Actinomycetota</taxon>
        <taxon>Actinomycetes</taxon>
        <taxon>Pseudonocardiales</taxon>
        <taxon>Pseudonocardiaceae</taxon>
        <taxon>Saccharothrix</taxon>
    </lineage>
</organism>
<dbReference type="InterPro" id="IPR001387">
    <property type="entry name" value="Cro/C1-type_HTH"/>
</dbReference>
<feature type="domain" description="HTH cro/C1-type" evidence="4">
    <location>
        <begin position="14"/>
        <end position="70"/>
    </location>
</feature>
<dbReference type="Proteomes" id="UP000282084">
    <property type="component" value="Unassembled WGS sequence"/>
</dbReference>
<evidence type="ECO:0000313" key="6">
    <source>
        <dbReference type="Proteomes" id="UP000282084"/>
    </source>
</evidence>
<dbReference type="SUPFAM" id="SSF52540">
    <property type="entry name" value="P-loop containing nucleoside triphosphate hydrolases"/>
    <property type="match status" value="1"/>
</dbReference>
<evidence type="ECO:0000313" key="5">
    <source>
        <dbReference type="EMBL" id="RKT54009.1"/>
    </source>
</evidence>
<feature type="repeat" description="WD" evidence="3">
    <location>
        <begin position="830"/>
        <end position="871"/>
    </location>
</feature>
<dbReference type="EMBL" id="RBXO01000001">
    <property type="protein sequence ID" value="RKT54009.1"/>
    <property type="molecule type" value="Genomic_DNA"/>
</dbReference>
<name>A0A495VXM7_9PSEU</name>
<dbReference type="PANTHER" id="PTHR19879:SF9">
    <property type="entry name" value="TRANSCRIPTION INITIATION FACTOR TFIID SUBUNIT 5"/>
    <property type="match status" value="1"/>
</dbReference>
<feature type="repeat" description="WD" evidence="3">
    <location>
        <begin position="696"/>
        <end position="737"/>
    </location>
</feature>
<reference evidence="5 6" key="1">
    <citation type="submission" date="2018-10" db="EMBL/GenBank/DDBJ databases">
        <title>Sequencing the genomes of 1000 actinobacteria strains.</title>
        <authorList>
            <person name="Klenk H.-P."/>
        </authorList>
    </citation>
    <scope>NUCLEOTIDE SEQUENCE [LARGE SCALE GENOMIC DNA]</scope>
    <source>
        <strain evidence="5 6">DSM 43800</strain>
    </source>
</reference>
<dbReference type="Pfam" id="PF00400">
    <property type="entry name" value="WD40"/>
    <property type="match status" value="2"/>
</dbReference>
<dbReference type="InterPro" id="IPR049052">
    <property type="entry name" value="nSTAND1"/>
</dbReference>
<protein>
    <submittedName>
        <fullName evidence="5">WD domain G-beta repeat uncharacterized protein</fullName>
    </submittedName>
</protein>
<evidence type="ECO:0000256" key="2">
    <source>
        <dbReference type="ARBA" id="ARBA00022737"/>
    </source>
</evidence>
<dbReference type="PROSITE" id="PS50082">
    <property type="entry name" value="WD_REPEATS_2"/>
    <property type="match status" value="3"/>
</dbReference>
<evidence type="ECO:0000256" key="3">
    <source>
        <dbReference type="PROSITE-ProRule" id="PRU00221"/>
    </source>
</evidence>
<accession>A0A495VXM7</accession>
<evidence type="ECO:0000259" key="4">
    <source>
        <dbReference type="SMART" id="SM00530"/>
    </source>
</evidence>
<dbReference type="AlphaFoldDB" id="A0A495VXM7"/>
<keyword evidence="1 3" id="KW-0853">WD repeat</keyword>
<dbReference type="InterPro" id="IPR019775">
    <property type="entry name" value="WD40_repeat_CS"/>
</dbReference>
<keyword evidence="6" id="KW-1185">Reference proteome</keyword>